<dbReference type="Pfam" id="PF00535">
    <property type="entry name" value="Glycos_transf_2"/>
    <property type="match status" value="1"/>
</dbReference>
<keyword evidence="3" id="KW-1185">Reference proteome</keyword>
<reference evidence="2 3" key="1">
    <citation type="submission" date="2023-05" db="EMBL/GenBank/DDBJ databases">
        <authorList>
            <person name="Zhang X."/>
        </authorList>
    </citation>
    <scope>NUCLEOTIDE SEQUENCE [LARGE SCALE GENOMIC DNA]</scope>
    <source>
        <strain evidence="2 3">DM2B3-1</strain>
    </source>
</reference>
<feature type="domain" description="Glycosyltransferase 2-like" evidence="1">
    <location>
        <begin position="15"/>
        <end position="131"/>
    </location>
</feature>
<dbReference type="PANTHER" id="PTHR22916">
    <property type="entry name" value="GLYCOSYLTRANSFERASE"/>
    <property type="match status" value="1"/>
</dbReference>
<evidence type="ECO:0000313" key="2">
    <source>
        <dbReference type="EMBL" id="MDJ1491712.1"/>
    </source>
</evidence>
<dbReference type="PANTHER" id="PTHR22916:SF65">
    <property type="entry name" value="SLR1065 PROTEIN"/>
    <property type="match status" value="1"/>
</dbReference>
<dbReference type="RefSeq" id="WP_313991668.1">
    <property type="nucleotide sequence ID" value="NZ_JASJOT010000001.1"/>
</dbReference>
<evidence type="ECO:0000259" key="1">
    <source>
        <dbReference type="Pfam" id="PF00535"/>
    </source>
</evidence>
<proteinExistence type="predicted"/>
<sequence>MLTTSNDPSAFPKISVITPSYNQGQYIEETIQSVLGQYYPNLEYIILDAGSTDNTVSIIKKYESQISYWHSKKDNGQASAINEGLNMATGDILCWLNSDDMFMPGTLHFIAKQLNINKKELVFGNCCHMTENTHTMIGSDVVLWASYRDLKCYDYIIQPSSFWTRKLWEATGPLNESLHYVLDWDWYIRAQKASDKFTAVERYLSIYRIHPLHKTGSKDTRRYEEFKWIYKTYLNEKIVQYFISLVENKSLNRLTKKLINKKRVLWYKRFVTLTRRGMPNNQLRDIAEVVRYNF</sequence>
<keyword evidence="2" id="KW-0808">Transferase</keyword>
<dbReference type="SUPFAM" id="SSF53448">
    <property type="entry name" value="Nucleotide-diphospho-sugar transferases"/>
    <property type="match status" value="1"/>
</dbReference>
<dbReference type="CDD" id="cd06433">
    <property type="entry name" value="GT_2_WfgS_like"/>
    <property type="match status" value="1"/>
</dbReference>
<dbReference type="GO" id="GO:0016757">
    <property type="term" value="F:glycosyltransferase activity"/>
    <property type="evidence" value="ECO:0007669"/>
    <property type="project" value="UniProtKB-KW"/>
</dbReference>
<organism evidence="2 3">
    <name type="scientific">Xanthocytophaga flava</name>
    <dbReference type="NCBI Taxonomy" id="3048013"/>
    <lineage>
        <taxon>Bacteria</taxon>
        <taxon>Pseudomonadati</taxon>
        <taxon>Bacteroidota</taxon>
        <taxon>Cytophagia</taxon>
        <taxon>Cytophagales</taxon>
        <taxon>Rhodocytophagaceae</taxon>
        <taxon>Xanthocytophaga</taxon>
    </lineage>
</organism>
<dbReference type="EMBL" id="JASJOT010000001">
    <property type="protein sequence ID" value="MDJ1491712.1"/>
    <property type="molecule type" value="Genomic_DNA"/>
</dbReference>
<dbReference type="EC" id="2.4.-.-" evidence="2"/>
<dbReference type="Gene3D" id="3.90.550.10">
    <property type="entry name" value="Spore Coat Polysaccharide Biosynthesis Protein SpsA, Chain A"/>
    <property type="match status" value="1"/>
</dbReference>
<dbReference type="InterPro" id="IPR029044">
    <property type="entry name" value="Nucleotide-diphossugar_trans"/>
</dbReference>
<protein>
    <submittedName>
        <fullName evidence="2">Glycosyltransferase</fullName>
        <ecNumber evidence="2">2.4.-.-</ecNumber>
    </submittedName>
</protein>
<evidence type="ECO:0000313" key="3">
    <source>
        <dbReference type="Proteomes" id="UP001228581"/>
    </source>
</evidence>
<comment type="caution">
    <text evidence="2">The sequence shown here is derived from an EMBL/GenBank/DDBJ whole genome shotgun (WGS) entry which is preliminary data.</text>
</comment>
<gene>
    <name evidence="2" type="ORF">QNI19_02140</name>
</gene>
<name>A0ABT7CDL2_9BACT</name>
<dbReference type="Proteomes" id="UP001228581">
    <property type="component" value="Unassembled WGS sequence"/>
</dbReference>
<dbReference type="InterPro" id="IPR001173">
    <property type="entry name" value="Glyco_trans_2-like"/>
</dbReference>
<accession>A0ABT7CDL2</accession>
<keyword evidence="2" id="KW-0328">Glycosyltransferase</keyword>